<protein>
    <recommendedName>
        <fullName evidence="3">DUF1501 domain-containing protein</fullName>
    </recommendedName>
</protein>
<dbReference type="PANTHER" id="PTHR43737:SF1">
    <property type="entry name" value="DUF1501 DOMAIN-CONTAINING PROTEIN"/>
    <property type="match status" value="1"/>
</dbReference>
<proteinExistence type="predicted"/>
<evidence type="ECO:0008006" key="3">
    <source>
        <dbReference type="Google" id="ProtNLM"/>
    </source>
</evidence>
<dbReference type="AlphaFoldDB" id="A0A5R9PZK6"/>
<sequence>MDRRKFLGMCLKGGVSMAALTQLQLQAFQGSTSIGDDDYKALVCVFLSGGNDSLNMLVPLEGEARSLYEASRQGLAVTNPLALSPYTSQEGGVGLHNSLASLQNLFAEKQLAFVTGVGSLIAPTTQQDVINKSVPLPLHLFSHNKQQATWMYGKEQSSINTGWGARLLERLEQAEQFGGNISLSGMNHWQTSVNSMPFSLSTNGISQINALSGRQERNEHVSDLFNRVLTGQKNPLGQAYGARVKASIDKTSAMNLALQESDPIDGVFSGSVLSRRLRTIARTISIQSQLGCKRQVFYVSMGGFDTHGNQNRSHASLLGQLSQSLSEFNQAMTYLNQQNNVTTFTMSEFGRTLTSNGNGTDHGWAGNHIVMGGAVNGGDLYGKLLTQHLNGPRDTRGGRLIPEVANEQYFATLARWFGVPDSELVDIFPNLANFNQHTLGFM</sequence>
<dbReference type="Pfam" id="PF07394">
    <property type="entry name" value="DUF1501"/>
    <property type="match status" value="1"/>
</dbReference>
<evidence type="ECO:0000313" key="1">
    <source>
        <dbReference type="EMBL" id="TLX45419.1"/>
    </source>
</evidence>
<dbReference type="OrthoDB" id="9779968at2"/>
<name>A0A5R9PZK6_9GAMM</name>
<dbReference type="Proteomes" id="UP000309186">
    <property type="component" value="Unassembled WGS sequence"/>
</dbReference>
<dbReference type="RefSeq" id="WP_138484194.1">
    <property type="nucleotide sequence ID" value="NZ_PPSW01000035.1"/>
</dbReference>
<accession>A0A5R9PZK6</accession>
<reference evidence="1 2" key="1">
    <citation type="submission" date="2018-01" db="EMBL/GenBank/DDBJ databases">
        <title>Co-occurrence of chitin degradation, pigmentation and bioactivity in marine Pseudoalteromonas.</title>
        <authorList>
            <person name="Paulsen S."/>
            <person name="Gram L."/>
            <person name="Machado H."/>
        </authorList>
    </citation>
    <scope>NUCLEOTIDE SEQUENCE [LARGE SCALE GENOMIC DNA]</scope>
    <source>
        <strain evidence="1 2">S3663</strain>
    </source>
</reference>
<comment type="caution">
    <text evidence="1">The sequence shown here is derived from an EMBL/GenBank/DDBJ whole genome shotgun (WGS) entry which is preliminary data.</text>
</comment>
<gene>
    <name evidence="1" type="ORF">C1E24_19085</name>
</gene>
<dbReference type="InterPro" id="IPR010869">
    <property type="entry name" value="DUF1501"/>
</dbReference>
<evidence type="ECO:0000313" key="2">
    <source>
        <dbReference type="Proteomes" id="UP000309186"/>
    </source>
</evidence>
<dbReference type="PANTHER" id="PTHR43737">
    <property type="entry name" value="BLL7424 PROTEIN"/>
    <property type="match status" value="1"/>
</dbReference>
<organism evidence="1 2">
    <name type="scientific">Pseudoalteromonas phenolica</name>
    <dbReference type="NCBI Taxonomy" id="161398"/>
    <lineage>
        <taxon>Bacteria</taxon>
        <taxon>Pseudomonadati</taxon>
        <taxon>Pseudomonadota</taxon>
        <taxon>Gammaproteobacteria</taxon>
        <taxon>Alteromonadales</taxon>
        <taxon>Pseudoalteromonadaceae</taxon>
        <taxon>Pseudoalteromonas</taxon>
    </lineage>
</organism>
<dbReference type="EMBL" id="PPSW01000035">
    <property type="protein sequence ID" value="TLX45419.1"/>
    <property type="molecule type" value="Genomic_DNA"/>
</dbReference>